<keyword evidence="2 6" id="KW-0963">Cytoplasm</keyword>
<reference evidence="7 8" key="1">
    <citation type="submission" date="2016-10" db="EMBL/GenBank/DDBJ databases">
        <authorList>
            <person name="de Groot N.N."/>
        </authorList>
    </citation>
    <scope>NUCLEOTIDE SEQUENCE [LARGE SCALE GENOMIC DNA]</scope>
    <source>
        <strain evidence="7 8">DSM 1736</strain>
    </source>
</reference>
<evidence type="ECO:0000256" key="3">
    <source>
        <dbReference type="ARBA" id="ARBA00022722"/>
    </source>
</evidence>
<evidence type="ECO:0000313" key="7">
    <source>
        <dbReference type="EMBL" id="SDL54651.1"/>
    </source>
</evidence>
<organism evidence="7 8">
    <name type="scientific">Dendrosporobacter quercicolus</name>
    <dbReference type="NCBI Taxonomy" id="146817"/>
    <lineage>
        <taxon>Bacteria</taxon>
        <taxon>Bacillati</taxon>
        <taxon>Bacillota</taxon>
        <taxon>Negativicutes</taxon>
        <taxon>Selenomonadales</taxon>
        <taxon>Sporomusaceae</taxon>
        <taxon>Dendrosporobacter</taxon>
    </lineage>
</organism>
<keyword evidence="3 6" id="KW-0540">Nuclease</keyword>
<keyword evidence="5 6" id="KW-0269">Exonuclease</keyword>
<comment type="subunit">
    <text evidence="6">Heterooligomer composed of large and small subunits.</text>
</comment>
<dbReference type="GO" id="GO:0009318">
    <property type="term" value="C:exodeoxyribonuclease VII complex"/>
    <property type="evidence" value="ECO:0007669"/>
    <property type="project" value="UniProtKB-UniRule"/>
</dbReference>
<comment type="catalytic activity">
    <reaction evidence="6">
        <text>Exonucleolytic cleavage in either 5'- to 3'- or 3'- to 5'-direction to yield nucleoside 5'-phosphates.</text>
        <dbReference type="EC" id="3.1.11.6"/>
    </reaction>
</comment>
<evidence type="ECO:0000256" key="1">
    <source>
        <dbReference type="ARBA" id="ARBA00009998"/>
    </source>
</evidence>
<comment type="subcellular location">
    <subcellularLocation>
        <location evidence="6">Cytoplasm</location>
    </subcellularLocation>
</comment>
<dbReference type="STRING" id="146817.SAMN04488502_101165"/>
<dbReference type="InterPro" id="IPR003761">
    <property type="entry name" value="Exonuc_VII_S"/>
</dbReference>
<comment type="function">
    <text evidence="6">Bidirectionally degrades single-stranded DNA into large acid-insoluble oligonucleotides, which are then degraded further into small acid-soluble oligonucleotides.</text>
</comment>
<dbReference type="EMBL" id="FNHB01000001">
    <property type="protein sequence ID" value="SDL54651.1"/>
    <property type="molecule type" value="Genomic_DNA"/>
</dbReference>
<dbReference type="EC" id="3.1.11.6" evidence="6"/>
<dbReference type="Proteomes" id="UP000214880">
    <property type="component" value="Unassembled WGS sequence"/>
</dbReference>
<dbReference type="PANTHER" id="PTHR34137:SF1">
    <property type="entry name" value="EXODEOXYRIBONUCLEASE 7 SMALL SUBUNIT"/>
    <property type="match status" value="1"/>
</dbReference>
<comment type="similarity">
    <text evidence="1 6">Belongs to the XseB family.</text>
</comment>
<keyword evidence="8" id="KW-1185">Reference proteome</keyword>
<dbReference type="AlphaFoldDB" id="A0A1G9KY63"/>
<keyword evidence="4 6" id="KW-0378">Hydrolase</keyword>
<dbReference type="Gene3D" id="1.10.287.1040">
    <property type="entry name" value="Exonuclease VII, small subunit"/>
    <property type="match status" value="1"/>
</dbReference>
<dbReference type="GO" id="GO:0008855">
    <property type="term" value="F:exodeoxyribonuclease VII activity"/>
    <property type="evidence" value="ECO:0007669"/>
    <property type="project" value="UniProtKB-UniRule"/>
</dbReference>
<sequence>MKKTVHEQAEVSFEEALSKLEQIVKHLEKGDASLEDLLAKFSEGVNLSQLCLAKLNSAEQAVNTILQQEQGKLIEKPLALQEEE</sequence>
<dbReference type="NCBIfam" id="TIGR01280">
    <property type="entry name" value="xseB"/>
    <property type="match status" value="1"/>
</dbReference>
<dbReference type="PIRSF" id="PIRSF006488">
    <property type="entry name" value="Exonuc_VII_S"/>
    <property type="match status" value="1"/>
</dbReference>
<dbReference type="SUPFAM" id="SSF116842">
    <property type="entry name" value="XseB-like"/>
    <property type="match status" value="1"/>
</dbReference>
<evidence type="ECO:0000256" key="5">
    <source>
        <dbReference type="ARBA" id="ARBA00022839"/>
    </source>
</evidence>
<proteinExistence type="inferred from homology"/>
<evidence type="ECO:0000256" key="2">
    <source>
        <dbReference type="ARBA" id="ARBA00022490"/>
    </source>
</evidence>
<gene>
    <name evidence="6" type="primary">xseB</name>
    <name evidence="7" type="ORF">SAMN04488502_101165</name>
</gene>
<evidence type="ECO:0000256" key="4">
    <source>
        <dbReference type="ARBA" id="ARBA00022801"/>
    </source>
</evidence>
<evidence type="ECO:0000313" key="8">
    <source>
        <dbReference type="Proteomes" id="UP000214880"/>
    </source>
</evidence>
<accession>A0A1G9KY63</accession>
<dbReference type="GO" id="GO:0005829">
    <property type="term" value="C:cytosol"/>
    <property type="evidence" value="ECO:0007669"/>
    <property type="project" value="TreeGrafter"/>
</dbReference>
<dbReference type="Pfam" id="PF02609">
    <property type="entry name" value="Exonuc_VII_S"/>
    <property type="match status" value="1"/>
</dbReference>
<dbReference type="InterPro" id="IPR037004">
    <property type="entry name" value="Exonuc_VII_ssu_sf"/>
</dbReference>
<dbReference type="GO" id="GO:0006308">
    <property type="term" value="P:DNA catabolic process"/>
    <property type="evidence" value="ECO:0007669"/>
    <property type="project" value="UniProtKB-UniRule"/>
</dbReference>
<dbReference type="HAMAP" id="MF_00337">
    <property type="entry name" value="Exonuc_7_S"/>
    <property type="match status" value="1"/>
</dbReference>
<dbReference type="PANTHER" id="PTHR34137">
    <property type="entry name" value="EXODEOXYRIBONUCLEASE 7 SMALL SUBUNIT"/>
    <property type="match status" value="1"/>
</dbReference>
<evidence type="ECO:0000256" key="6">
    <source>
        <dbReference type="HAMAP-Rule" id="MF_00337"/>
    </source>
</evidence>
<dbReference type="OrthoDB" id="9798666at2"/>
<name>A0A1G9KY63_9FIRM</name>
<protein>
    <recommendedName>
        <fullName evidence="6">Exodeoxyribonuclease 7 small subunit</fullName>
        <ecNumber evidence="6">3.1.11.6</ecNumber>
    </recommendedName>
    <alternativeName>
        <fullName evidence="6">Exodeoxyribonuclease VII small subunit</fullName>
        <shortName evidence="6">Exonuclease VII small subunit</shortName>
    </alternativeName>
</protein>
<dbReference type="RefSeq" id="WP_092067337.1">
    <property type="nucleotide sequence ID" value="NZ_FNHB01000001.1"/>
</dbReference>